<evidence type="ECO:0000256" key="8">
    <source>
        <dbReference type="ARBA" id="ARBA00023136"/>
    </source>
</evidence>
<dbReference type="InterPro" id="IPR022751">
    <property type="entry name" value="Alpha_mannosyltransferase"/>
</dbReference>
<reference evidence="12 13" key="1">
    <citation type="submission" date="2018-02" db="EMBL/GenBank/DDBJ databases">
        <title>The genomes of Aspergillus section Nigri reveals drivers in fungal speciation.</title>
        <authorList>
            <consortium name="DOE Joint Genome Institute"/>
            <person name="Vesth T.C."/>
            <person name="Nybo J."/>
            <person name="Theobald S."/>
            <person name="Brandl J."/>
            <person name="Frisvad J.C."/>
            <person name="Nielsen K.F."/>
            <person name="Lyhne E.K."/>
            <person name="Kogle M.E."/>
            <person name="Kuo A."/>
            <person name="Riley R."/>
            <person name="Clum A."/>
            <person name="Nolan M."/>
            <person name="Lipzen A."/>
            <person name="Salamov A."/>
            <person name="Henrissat B."/>
            <person name="Wiebenga A."/>
            <person name="De vries R.P."/>
            <person name="Grigoriev I.V."/>
            <person name="Mortensen U.H."/>
            <person name="Andersen M.R."/>
            <person name="Baker S.E."/>
        </authorList>
    </citation>
    <scope>NUCLEOTIDE SEQUENCE [LARGE SCALE GENOMIC DNA]</scope>
    <source>
        <strain evidence="12 13">CBS 114.51</strain>
    </source>
</reference>
<keyword evidence="6" id="KW-0735">Signal-anchor</keyword>
<keyword evidence="5 11" id="KW-0812">Transmembrane</keyword>
<evidence type="ECO:0000313" key="13">
    <source>
        <dbReference type="Proteomes" id="UP000249497"/>
    </source>
</evidence>
<dbReference type="GO" id="GO:0000033">
    <property type="term" value="F:alpha-1,3-mannosyltransferase activity"/>
    <property type="evidence" value="ECO:0007669"/>
    <property type="project" value="TreeGrafter"/>
</dbReference>
<dbReference type="SUPFAM" id="SSF53448">
    <property type="entry name" value="Nucleotide-diphospho-sugar transferases"/>
    <property type="match status" value="1"/>
</dbReference>
<evidence type="ECO:0000256" key="7">
    <source>
        <dbReference type="ARBA" id="ARBA00022989"/>
    </source>
</evidence>
<dbReference type="RefSeq" id="XP_025522814.1">
    <property type="nucleotide sequence ID" value="XM_025676297.1"/>
</dbReference>
<dbReference type="GO" id="GO:0005794">
    <property type="term" value="C:Golgi apparatus"/>
    <property type="evidence" value="ECO:0007669"/>
    <property type="project" value="TreeGrafter"/>
</dbReference>
<dbReference type="EMBL" id="KZ824855">
    <property type="protein sequence ID" value="RAH76920.1"/>
    <property type="molecule type" value="Genomic_DNA"/>
</dbReference>
<keyword evidence="3" id="KW-0328">Glycosyltransferase</keyword>
<comment type="subcellular location">
    <subcellularLocation>
        <location evidence="1">Membrane</location>
        <topology evidence="1">Single-pass type II membrane protein</topology>
    </subcellularLocation>
</comment>
<accession>A0A8T8WMW7</accession>
<dbReference type="GO" id="GO:0006493">
    <property type="term" value="P:protein O-linked glycosylation"/>
    <property type="evidence" value="ECO:0007669"/>
    <property type="project" value="TreeGrafter"/>
</dbReference>
<dbReference type="PANTHER" id="PTHR31392">
    <property type="entry name" value="ALPHA-1,3-MANNOSYLTRANSFERASE MNN1-RELATED"/>
    <property type="match status" value="1"/>
</dbReference>
<dbReference type="InterPro" id="IPR029044">
    <property type="entry name" value="Nucleotide-diphossugar_trans"/>
</dbReference>
<evidence type="ECO:0008006" key="14">
    <source>
        <dbReference type="Google" id="ProtNLM"/>
    </source>
</evidence>
<keyword evidence="4" id="KW-0808">Transferase</keyword>
<evidence type="ECO:0000256" key="10">
    <source>
        <dbReference type="SAM" id="MobiDB-lite"/>
    </source>
</evidence>
<organism evidence="12 13">
    <name type="scientific">Aspergillus japonicus CBS 114.51</name>
    <dbReference type="NCBI Taxonomy" id="1448312"/>
    <lineage>
        <taxon>Eukaryota</taxon>
        <taxon>Fungi</taxon>
        <taxon>Dikarya</taxon>
        <taxon>Ascomycota</taxon>
        <taxon>Pezizomycotina</taxon>
        <taxon>Eurotiomycetes</taxon>
        <taxon>Eurotiomycetidae</taxon>
        <taxon>Eurotiales</taxon>
        <taxon>Aspergillaceae</taxon>
        <taxon>Aspergillus</taxon>
        <taxon>Aspergillus subgen. Circumdati</taxon>
    </lineage>
</organism>
<dbReference type="PANTHER" id="PTHR31392:SF1">
    <property type="entry name" value="ALPHA-1,3-MANNOSYLTRANSFERASE MNN1-RELATED"/>
    <property type="match status" value="1"/>
</dbReference>
<dbReference type="Pfam" id="PF11051">
    <property type="entry name" value="Mannosyl_trans3"/>
    <property type="match status" value="1"/>
</dbReference>
<evidence type="ECO:0000256" key="3">
    <source>
        <dbReference type="ARBA" id="ARBA00022676"/>
    </source>
</evidence>
<keyword evidence="13" id="KW-1185">Reference proteome</keyword>
<proteinExistence type="inferred from homology"/>
<dbReference type="Proteomes" id="UP000249497">
    <property type="component" value="Unassembled WGS sequence"/>
</dbReference>
<evidence type="ECO:0000256" key="9">
    <source>
        <dbReference type="ARBA" id="ARBA00023180"/>
    </source>
</evidence>
<evidence type="ECO:0000256" key="4">
    <source>
        <dbReference type="ARBA" id="ARBA00022679"/>
    </source>
</evidence>
<evidence type="ECO:0000256" key="11">
    <source>
        <dbReference type="SAM" id="Phobius"/>
    </source>
</evidence>
<feature type="region of interest" description="Disordered" evidence="10">
    <location>
        <begin position="40"/>
        <end position="64"/>
    </location>
</feature>
<dbReference type="OrthoDB" id="430354at2759"/>
<sequence length="557" mass="62425">MLSLPYRWRGGLPLKVLIVTFVLVYCFWFLNAALAKTESPTGDPSFRKPSHSLPPHNALGDSPIRGDGEDSIASVAQVLQDIFALLPDEADRKDLIEPMQETGDAKIRELGARARVFKAFLEAWEALHLKLPSSSTPGPIFVREDTLAYLQRHRDAFAARLAMDPPDLIHAYDEARTFLTQLSTALFDWTQPYFGPLINLHTEFPTGGRGLVFTAGNGQAVYLLTSIQSLRRLGCTLPVEVLYLGTEDLGEKYRKQLEAIPGVVTRDLRPMIDDEGWTLRGWAAKPFAILLSSFREVILIDADSLFFTDPAALLEEPAYRRTGALFFYDRIFAPTMERRPWLKNLLPAPVSQSMRKNRFWTGLSSHMQESGVVVVDKWRHFAAMLLVTRLNGPDRDGDKDAGRPGVYDMVLGDKETFWLGWELIGDTQYAFHEGGVATMGPLEVGDKKEKEEEEEKEKEDTQYTVCGAQVLHLDRAGRPLWFNGWLFPKVSGERHPVHFESFIPEPPDVAGDGHYGIRPSNVFCLASKHISNFTSAEKAMLNETIELAEALGAFGTD</sequence>
<evidence type="ECO:0000256" key="2">
    <source>
        <dbReference type="ARBA" id="ARBA00009105"/>
    </source>
</evidence>
<name>A0A8T8WMW7_ASPJA</name>
<keyword evidence="9" id="KW-0325">Glycoprotein</keyword>
<keyword evidence="8 11" id="KW-0472">Membrane</keyword>
<dbReference type="AlphaFoldDB" id="A0A8T8WMW7"/>
<keyword evidence="7 11" id="KW-1133">Transmembrane helix</keyword>
<evidence type="ECO:0000256" key="1">
    <source>
        <dbReference type="ARBA" id="ARBA00004606"/>
    </source>
</evidence>
<protein>
    <recommendedName>
        <fullName evidence="14">Alpha-1,3-mannosyltransferase</fullName>
    </recommendedName>
</protein>
<evidence type="ECO:0000256" key="6">
    <source>
        <dbReference type="ARBA" id="ARBA00022968"/>
    </source>
</evidence>
<evidence type="ECO:0000256" key="5">
    <source>
        <dbReference type="ARBA" id="ARBA00022692"/>
    </source>
</evidence>
<feature type="region of interest" description="Disordered" evidence="10">
    <location>
        <begin position="440"/>
        <end position="461"/>
    </location>
</feature>
<feature type="transmembrane region" description="Helical" evidence="11">
    <location>
        <begin position="12"/>
        <end position="30"/>
    </location>
</feature>
<dbReference type="GeneID" id="37179990"/>
<dbReference type="GO" id="GO:0016020">
    <property type="term" value="C:membrane"/>
    <property type="evidence" value="ECO:0007669"/>
    <property type="project" value="UniProtKB-SubCell"/>
</dbReference>
<gene>
    <name evidence="12" type="ORF">BO86DRAFT_442252</name>
</gene>
<comment type="similarity">
    <text evidence="2">Belongs to the MNN1/MNT family.</text>
</comment>
<evidence type="ECO:0000313" key="12">
    <source>
        <dbReference type="EMBL" id="RAH76920.1"/>
    </source>
</evidence>